<keyword evidence="7 8" id="KW-0539">Nucleus</keyword>
<dbReference type="InterPro" id="IPR003616">
    <property type="entry name" value="Post-SET_dom"/>
</dbReference>
<evidence type="ECO:0000313" key="14">
    <source>
        <dbReference type="Proteomes" id="UP000694930"/>
    </source>
</evidence>
<accession>A0ABM1GA29</accession>
<dbReference type="Pfam" id="PF05033">
    <property type="entry name" value="Pre-SET"/>
    <property type="match status" value="1"/>
</dbReference>
<keyword evidence="5" id="KW-0949">S-adenosyl-L-methionine</keyword>
<dbReference type="RefSeq" id="XP_015068071.1">
    <property type="nucleotide sequence ID" value="XM_015212585.2"/>
</dbReference>
<dbReference type="SMART" id="SM00317">
    <property type="entry name" value="SET"/>
    <property type="match status" value="1"/>
</dbReference>
<comment type="subcellular location">
    <subcellularLocation>
        <location evidence="1">Chromosome</location>
    </subcellularLocation>
    <subcellularLocation>
        <location evidence="8">Nucleus</location>
    </subcellularLocation>
</comment>
<feature type="domain" description="Pre-SET" evidence="11">
    <location>
        <begin position="584"/>
        <end position="644"/>
    </location>
</feature>
<dbReference type="InterPro" id="IPR007728">
    <property type="entry name" value="Pre-SET_dom"/>
</dbReference>
<evidence type="ECO:0000256" key="2">
    <source>
        <dbReference type="ARBA" id="ARBA00022454"/>
    </source>
</evidence>
<dbReference type="PANTHER" id="PTHR45660">
    <property type="entry name" value="HISTONE-LYSINE N-METHYLTRANSFERASE SETMAR"/>
    <property type="match status" value="1"/>
</dbReference>
<dbReference type="PROSITE" id="PS51015">
    <property type="entry name" value="YDG"/>
    <property type="match status" value="1"/>
</dbReference>
<dbReference type="InterPro" id="IPR036987">
    <property type="entry name" value="SRA-YDG_sf"/>
</dbReference>
<gene>
    <name evidence="15" type="primary">LOC107012678</name>
</gene>
<dbReference type="PROSITE" id="PS51575">
    <property type="entry name" value="SAM_MT43_SUVAR39_2"/>
    <property type="match status" value="1"/>
</dbReference>
<dbReference type="Proteomes" id="UP000694930">
    <property type="component" value="Chromosome 3"/>
</dbReference>
<feature type="domain" description="YDG" evidence="13">
    <location>
        <begin position="353"/>
        <end position="499"/>
    </location>
</feature>
<dbReference type="SMART" id="SM00466">
    <property type="entry name" value="SRA"/>
    <property type="match status" value="1"/>
</dbReference>
<evidence type="ECO:0000259" key="10">
    <source>
        <dbReference type="PROSITE" id="PS50280"/>
    </source>
</evidence>
<dbReference type="PANTHER" id="PTHR45660:SF79">
    <property type="entry name" value="SET DOMAIN-CONTAINING PROTEIN"/>
    <property type="match status" value="1"/>
</dbReference>
<keyword evidence="6" id="KW-0156">Chromatin regulator</keyword>
<dbReference type="PROSITE" id="PS50868">
    <property type="entry name" value="POST_SET"/>
    <property type="match status" value="1"/>
</dbReference>
<keyword evidence="3" id="KW-0489">Methyltransferase</keyword>
<dbReference type="InterPro" id="IPR025794">
    <property type="entry name" value="H3-K9-MeTrfase_plant"/>
</dbReference>
<evidence type="ECO:0000259" key="12">
    <source>
        <dbReference type="PROSITE" id="PS50868"/>
    </source>
</evidence>
<evidence type="ECO:0000256" key="6">
    <source>
        <dbReference type="ARBA" id="ARBA00022853"/>
    </source>
</evidence>
<dbReference type="InterPro" id="IPR051357">
    <property type="entry name" value="H3K9_HMTase_SUVAR3-9"/>
</dbReference>
<evidence type="ECO:0000313" key="15">
    <source>
        <dbReference type="RefSeq" id="XP_015068071.1"/>
    </source>
</evidence>
<feature type="region of interest" description="Disordered" evidence="9">
    <location>
        <begin position="170"/>
        <end position="193"/>
    </location>
</feature>
<feature type="domain" description="SET" evidence="10">
    <location>
        <begin position="647"/>
        <end position="790"/>
    </location>
</feature>
<sequence length="818" mass="93128">MSVLVETKMLGKKKLYLMVDTESPSTFKRLKVDATRNFPENCGPFVCQNNGSRKIYPEFPSNTKRVKVDSRRSFPENCGPQKRDGSDTQCSVDADGKSCSEVESAESSNFEATGNQPLKLKEENLMYDESSQHHQVQKQSTDTFGWFIKDEPIESGPAIVSQENLIDCRNDEPSKETSQSVHHEEVSDDESRSWVNDDDISILTCAEWNSLTSGLKAQSIDGKKGGKEGEIIHKCSDILEDFKPLPDIIRPEQQYESVFMKKQMDLGVPQENSRNSAVICGVSGHGLSTEYEHIHEVKQVRETLKLFDDIYTKLLQEDKTENPEGRSKRKIHIEAAMTLKNQKKWVNCEWTFGHVPGVQIGDQFRFRAELVMIGLHHQFMNGINYVNIGRKYVATSIVDSGRYDNKAISSETFIYVGQGGNPKVSVNARVEDQKLKGGNLALKNSMDMGCPVRVICGRKRVNGEKSDIRYIYNGLYTVTKCWEEIASTGKYVFKFELKRNPGQPKLNREIVSRTTSLGKVDHFHVNKATKSIMESEFVVDYDVSQGKEKIPIRVVNAIDDERLPSFTYITNIRYPDWYYISKPQGCNCTSGCSDSEQCSCASRNGGEIPFNTRGSIVRAQPLVYECGPSCKCPPFCKNRVSQHGPRYHLEVFKTESRGWGLRSRDRVSSGSFICEYVGELLDEKEAESRIDNDEYLFDVGNYDEEIPKRNPMRNNNLKVESDSLGRKDEDGFALDAVRYGNVGRFINHSCSPNLYAQNVMYYHGDRRVPHIMFFASKSIAPLEEFTYHYNYGHVYDKNSNLKRKNCRCGFRNCEGRMY</sequence>
<keyword evidence="2" id="KW-0158">Chromosome</keyword>
<feature type="compositionally biased region" description="Basic and acidic residues" evidence="9">
    <location>
        <begin position="170"/>
        <end position="192"/>
    </location>
</feature>
<evidence type="ECO:0000256" key="9">
    <source>
        <dbReference type="SAM" id="MobiDB-lite"/>
    </source>
</evidence>
<dbReference type="InterPro" id="IPR003105">
    <property type="entry name" value="SRA_YDG"/>
</dbReference>
<dbReference type="InterPro" id="IPR046341">
    <property type="entry name" value="SET_dom_sf"/>
</dbReference>
<dbReference type="Pfam" id="PF02182">
    <property type="entry name" value="SAD_SRA"/>
    <property type="match status" value="1"/>
</dbReference>
<organism evidence="14 15">
    <name type="scientific">Solanum pennellii</name>
    <name type="common">Tomato</name>
    <name type="synonym">Lycopersicon pennellii</name>
    <dbReference type="NCBI Taxonomy" id="28526"/>
    <lineage>
        <taxon>Eukaryota</taxon>
        <taxon>Viridiplantae</taxon>
        <taxon>Streptophyta</taxon>
        <taxon>Embryophyta</taxon>
        <taxon>Tracheophyta</taxon>
        <taxon>Spermatophyta</taxon>
        <taxon>Magnoliopsida</taxon>
        <taxon>eudicotyledons</taxon>
        <taxon>Gunneridae</taxon>
        <taxon>Pentapetalae</taxon>
        <taxon>asterids</taxon>
        <taxon>lamiids</taxon>
        <taxon>Solanales</taxon>
        <taxon>Solanaceae</taxon>
        <taxon>Solanoideae</taxon>
        <taxon>Solaneae</taxon>
        <taxon>Solanum</taxon>
        <taxon>Solanum subgen. Lycopersicon</taxon>
    </lineage>
</organism>
<evidence type="ECO:0000256" key="3">
    <source>
        <dbReference type="ARBA" id="ARBA00022603"/>
    </source>
</evidence>
<dbReference type="Gene3D" id="2.30.280.10">
    <property type="entry name" value="SRA-YDG"/>
    <property type="match status" value="1"/>
</dbReference>
<dbReference type="PROSITE" id="PS50280">
    <property type="entry name" value="SET"/>
    <property type="match status" value="1"/>
</dbReference>
<reference evidence="15" key="2">
    <citation type="submission" date="2025-08" db="UniProtKB">
        <authorList>
            <consortium name="RefSeq"/>
        </authorList>
    </citation>
    <scope>IDENTIFICATION</scope>
</reference>
<evidence type="ECO:0000259" key="11">
    <source>
        <dbReference type="PROSITE" id="PS50867"/>
    </source>
</evidence>
<reference evidence="14" key="1">
    <citation type="journal article" date="2014" name="Nat. Genet.">
        <title>The genome of the stress-tolerant wild tomato species Solanum pennellii.</title>
        <authorList>
            <person name="Bolger A."/>
            <person name="Scossa F."/>
            <person name="Bolger M.E."/>
            <person name="Lanz C."/>
            <person name="Maumus F."/>
            <person name="Tohge T."/>
            <person name="Quesneville H."/>
            <person name="Alseekh S."/>
            <person name="Sorensen I."/>
            <person name="Lichtenstein G."/>
            <person name="Fich E.A."/>
            <person name="Conte M."/>
            <person name="Keller H."/>
            <person name="Schneeberger K."/>
            <person name="Schwacke R."/>
            <person name="Ofner I."/>
            <person name="Vrebalov J."/>
            <person name="Xu Y."/>
            <person name="Osorio S."/>
            <person name="Aflitos S.A."/>
            <person name="Schijlen E."/>
            <person name="Jimenez-Gomez J.M."/>
            <person name="Ryngajllo M."/>
            <person name="Kimura S."/>
            <person name="Kumar R."/>
            <person name="Koenig D."/>
            <person name="Headland L.R."/>
            <person name="Maloof J.N."/>
            <person name="Sinha N."/>
            <person name="van Ham R.C."/>
            <person name="Lankhorst R.K."/>
            <person name="Mao L."/>
            <person name="Vogel A."/>
            <person name="Arsova B."/>
            <person name="Panstruga R."/>
            <person name="Fei Z."/>
            <person name="Rose J.K."/>
            <person name="Zamir D."/>
            <person name="Carrari F."/>
            <person name="Giovannoni J.J."/>
            <person name="Weigel D."/>
            <person name="Usadel B."/>
            <person name="Fernie A.R."/>
        </authorList>
    </citation>
    <scope>NUCLEOTIDE SEQUENCE [LARGE SCALE GENOMIC DNA]</scope>
    <source>
        <strain evidence="14">cv. LA0716</strain>
    </source>
</reference>
<dbReference type="GeneID" id="107012678"/>
<dbReference type="Pfam" id="PF00856">
    <property type="entry name" value="SET"/>
    <property type="match status" value="1"/>
</dbReference>
<evidence type="ECO:0000256" key="8">
    <source>
        <dbReference type="PROSITE-ProRule" id="PRU00358"/>
    </source>
</evidence>
<evidence type="ECO:0000256" key="7">
    <source>
        <dbReference type="ARBA" id="ARBA00023242"/>
    </source>
</evidence>
<name>A0ABM1GA29_SOLPN</name>
<keyword evidence="4" id="KW-0808">Transferase</keyword>
<proteinExistence type="predicted"/>
<feature type="region of interest" description="Disordered" evidence="9">
    <location>
        <begin position="66"/>
        <end position="95"/>
    </location>
</feature>
<dbReference type="SUPFAM" id="SSF82199">
    <property type="entry name" value="SET domain"/>
    <property type="match status" value="1"/>
</dbReference>
<evidence type="ECO:0000256" key="1">
    <source>
        <dbReference type="ARBA" id="ARBA00004286"/>
    </source>
</evidence>
<evidence type="ECO:0000259" key="13">
    <source>
        <dbReference type="PROSITE" id="PS51015"/>
    </source>
</evidence>
<dbReference type="Gene3D" id="2.170.270.10">
    <property type="entry name" value="SET domain"/>
    <property type="match status" value="1"/>
</dbReference>
<keyword evidence="14" id="KW-1185">Reference proteome</keyword>
<feature type="domain" description="Post-SET" evidence="12">
    <location>
        <begin position="802"/>
        <end position="818"/>
    </location>
</feature>
<dbReference type="SUPFAM" id="SSF88697">
    <property type="entry name" value="PUA domain-like"/>
    <property type="match status" value="1"/>
</dbReference>
<dbReference type="InterPro" id="IPR015947">
    <property type="entry name" value="PUA-like_sf"/>
</dbReference>
<dbReference type="SMART" id="SM00468">
    <property type="entry name" value="PreSET"/>
    <property type="match status" value="1"/>
</dbReference>
<protein>
    <submittedName>
        <fullName evidence="15">Histone-lysine N-methyltransferase, H3 lysine-9 specific SUVH6-like</fullName>
    </submittedName>
</protein>
<dbReference type="PROSITE" id="PS50867">
    <property type="entry name" value="PRE_SET"/>
    <property type="match status" value="1"/>
</dbReference>
<evidence type="ECO:0000256" key="4">
    <source>
        <dbReference type="ARBA" id="ARBA00022679"/>
    </source>
</evidence>
<evidence type="ECO:0000256" key="5">
    <source>
        <dbReference type="ARBA" id="ARBA00022691"/>
    </source>
</evidence>
<dbReference type="InterPro" id="IPR001214">
    <property type="entry name" value="SET_dom"/>
</dbReference>